<protein>
    <recommendedName>
        <fullName evidence="4">DUF2244 domain-containing protein</fullName>
    </recommendedName>
</protein>
<evidence type="ECO:0008006" key="4">
    <source>
        <dbReference type="Google" id="ProtNLM"/>
    </source>
</evidence>
<feature type="transmembrane region" description="Helical" evidence="1">
    <location>
        <begin position="29"/>
        <end position="50"/>
    </location>
</feature>
<name>A0AA37WLX2_9GAMM</name>
<reference evidence="2 3" key="1">
    <citation type="journal article" date="2014" name="Int. J. Syst. Evol. Microbiol.">
        <title>Complete genome sequence of Corynebacterium casei LMG S-19264T (=DSM 44701T), isolated from a smear-ripened cheese.</title>
        <authorList>
            <consortium name="US DOE Joint Genome Institute (JGI-PGF)"/>
            <person name="Walter F."/>
            <person name="Albersmeier A."/>
            <person name="Kalinowski J."/>
            <person name="Ruckert C."/>
        </authorList>
    </citation>
    <scope>NUCLEOTIDE SEQUENCE [LARGE SCALE GENOMIC DNA]</scope>
    <source>
        <strain evidence="2 3">NBRC 110095</strain>
    </source>
</reference>
<keyword evidence="1" id="KW-0812">Transmembrane</keyword>
<dbReference type="Proteomes" id="UP001156870">
    <property type="component" value="Unassembled WGS sequence"/>
</dbReference>
<dbReference type="EMBL" id="BSPD01000054">
    <property type="protein sequence ID" value="GLS26494.1"/>
    <property type="molecule type" value="Genomic_DNA"/>
</dbReference>
<sequence length="171" mass="19825">MVIEKIVSWHDEPIDCLEIHHPVETSNRLIIFCLLSLFALAITLSTFLFWLGAWPVALFTWVGPALMAHITFQLRKELKSVTKIGFAKEHVWIEYRRPCCRIYWSSLRGQCHFFTRVHSSGSDRFGMLGDGGVFIFSGLIYSEDLRQLSDLMSRYGLKAYQSEENLRVIFC</sequence>
<dbReference type="RefSeq" id="WP_232594684.1">
    <property type="nucleotide sequence ID" value="NZ_BSPD01000054.1"/>
</dbReference>
<evidence type="ECO:0000256" key="1">
    <source>
        <dbReference type="SAM" id="Phobius"/>
    </source>
</evidence>
<proteinExistence type="predicted"/>
<organism evidence="2 3">
    <name type="scientific">Marinibactrum halimedae</name>
    <dbReference type="NCBI Taxonomy" id="1444977"/>
    <lineage>
        <taxon>Bacteria</taxon>
        <taxon>Pseudomonadati</taxon>
        <taxon>Pseudomonadota</taxon>
        <taxon>Gammaproteobacteria</taxon>
        <taxon>Cellvibrionales</taxon>
        <taxon>Cellvibrionaceae</taxon>
        <taxon>Marinibactrum</taxon>
    </lineage>
</organism>
<keyword evidence="3" id="KW-1185">Reference proteome</keyword>
<dbReference type="AlphaFoldDB" id="A0AA37WLX2"/>
<accession>A0AA37WLX2</accession>
<comment type="caution">
    <text evidence="2">The sequence shown here is derived from an EMBL/GenBank/DDBJ whole genome shotgun (WGS) entry which is preliminary data.</text>
</comment>
<evidence type="ECO:0000313" key="3">
    <source>
        <dbReference type="Proteomes" id="UP001156870"/>
    </source>
</evidence>
<keyword evidence="1" id="KW-0472">Membrane</keyword>
<evidence type="ECO:0000313" key="2">
    <source>
        <dbReference type="EMBL" id="GLS26494.1"/>
    </source>
</evidence>
<keyword evidence="1" id="KW-1133">Transmembrane helix</keyword>
<gene>
    <name evidence="2" type="ORF">GCM10007877_22100</name>
</gene>